<keyword evidence="2" id="KW-1185">Reference proteome</keyword>
<dbReference type="Proteomes" id="UP000826212">
    <property type="component" value="Chromosome"/>
</dbReference>
<gene>
    <name evidence="1" type="ORF">K4L44_09550</name>
</gene>
<name>A0AC61NBI3_9BACT</name>
<sequence>MQKLIYVVVGLLLCISCSNDSNHSEENSIWYSNTYILDHGEKMFTDYEPDSVLYSDSARGYNIDAPLNYALLDTTQFRLFNALPYDFKDVAVYCKIDTVEQEFMIAHFDLVPGQYCQVGKIAGIESPTTFTTIQGTELYMDAMKKMDPEHVTFRIICPDPLFEKISRIKQSTHVKFSRYGSGNWGVLSPRDARYYTTMFANMGYLYSSKTFEDAFKNYEGILHNNNGDPIDRDAVYLSMINKPKLNLGVVTGSGIGGLGGGSAFGVRSEYIQKYCTLGNNWPLEVYAHEFSHTIGFGHSSNMTYGNSKGSLVNIVKQVYLEMHNKGDLPFIGDPFAVDTDPFLEKEPIQEETDAYQLKNMKI</sequence>
<evidence type="ECO:0000313" key="2">
    <source>
        <dbReference type="Proteomes" id="UP000826212"/>
    </source>
</evidence>
<accession>A0AC61NBI3</accession>
<evidence type="ECO:0000313" key="1">
    <source>
        <dbReference type="EMBL" id="QZE12832.1"/>
    </source>
</evidence>
<organism evidence="1 2">
    <name type="scientific">Halosquirtibacter laminarini</name>
    <dbReference type="NCBI Taxonomy" id="3374600"/>
    <lineage>
        <taxon>Bacteria</taxon>
        <taxon>Pseudomonadati</taxon>
        <taxon>Bacteroidota</taxon>
        <taxon>Bacteroidia</taxon>
        <taxon>Marinilabiliales</taxon>
        <taxon>Prolixibacteraceae</taxon>
        <taxon>Halosquirtibacter</taxon>
    </lineage>
</organism>
<dbReference type="EMBL" id="CP081303">
    <property type="protein sequence ID" value="QZE12832.1"/>
    <property type="molecule type" value="Genomic_DNA"/>
</dbReference>
<reference evidence="1" key="1">
    <citation type="submission" date="2021-08" db="EMBL/GenBank/DDBJ databases">
        <title>Novel anaerobic bacterium isolated from sea squirt in East Sea, Republic of Korea.</title>
        <authorList>
            <person name="Nguyen T.H."/>
            <person name="Li Z."/>
            <person name="Lee Y.-J."/>
            <person name="Ko J."/>
            <person name="Kim S.-G."/>
        </authorList>
    </citation>
    <scope>NUCLEOTIDE SEQUENCE</scope>
    <source>
        <strain evidence="1">KCTC 25031</strain>
    </source>
</reference>
<protein>
    <submittedName>
        <fullName evidence="1">Uncharacterized protein</fullName>
    </submittedName>
</protein>
<proteinExistence type="predicted"/>